<dbReference type="OrthoDB" id="5512314at2"/>
<dbReference type="AlphaFoldDB" id="A0A4U1IWI5"/>
<dbReference type="SUPFAM" id="SSF160631">
    <property type="entry name" value="SMI1/KNR4-like"/>
    <property type="match status" value="1"/>
</dbReference>
<dbReference type="SMART" id="SM00860">
    <property type="entry name" value="SMI1_KNR4"/>
    <property type="match status" value="1"/>
</dbReference>
<dbReference type="EMBL" id="SSMQ01000063">
    <property type="protein sequence ID" value="TKC98829.1"/>
    <property type="molecule type" value="Genomic_DNA"/>
</dbReference>
<dbReference type="Pfam" id="PF09346">
    <property type="entry name" value="SMI1_KNR4"/>
    <property type="match status" value="1"/>
</dbReference>
<dbReference type="InterPro" id="IPR018958">
    <property type="entry name" value="Knr4/Smi1-like_dom"/>
</dbReference>
<gene>
    <name evidence="2" type="ORF">E8A74_39925</name>
</gene>
<dbReference type="InterPro" id="IPR037883">
    <property type="entry name" value="Knr4/Smi1-like_sf"/>
</dbReference>
<dbReference type="Gene3D" id="3.40.1580.10">
    <property type="entry name" value="SMI1/KNR4-like"/>
    <property type="match status" value="1"/>
</dbReference>
<protein>
    <submittedName>
        <fullName evidence="2">SMI1/KNR4 family protein</fullName>
    </submittedName>
</protein>
<comment type="caution">
    <text evidence="2">The sequence shown here is derived from an EMBL/GenBank/DDBJ whole genome shotgun (WGS) entry which is preliminary data.</text>
</comment>
<proteinExistence type="predicted"/>
<sequence length="209" mass="23548">MRRRRKTIRGTIIRTGRRCSSCPAIFTGKRDTPGESQIKGDDDMQIHDRGEPLSEQSLQELEEKLGVRLPAPYRRFLQEYNGGRPEPDVLDIAGAPFGTVGVREFFGVGKDYETYELLWLLEERRASLGDDVLAIACDSSGDLYGIVTKGEQRGRVYFFDYYASWEPYFVASDFDAFLQKLRPLTPEELALIEAGAATAVVVDLDKPVE</sequence>
<evidence type="ECO:0000313" key="2">
    <source>
        <dbReference type="EMBL" id="TKC98829.1"/>
    </source>
</evidence>
<dbReference type="Proteomes" id="UP000309215">
    <property type="component" value="Unassembled WGS sequence"/>
</dbReference>
<organism evidence="2 3">
    <name type="scientific">Polyangium fumosum</name>
    <dbReference type="NCBI Taxonomy" id="889272"/>
    <lineage>
        <taxon>Bacteria</taxon>
        <taxon>Pseudomonadati</taxon>
        <taxon>Myxococcota</taxon>
        <taxon>Polyangia</taxon>
        <taxon>Polyangiales</taxon>
        <taxon>Polyangiaceae</taxon>
        <taxon>Polyangium</taxon>
    </lineage>
</organism>
<name>A0A4U1IWI5_9BACT</name>
<evidence type="ECO:0000259" key="1">
    <source>
        <dbReference type="SMART" id="SM00860"/>
    </source>
</evidence>
<evidence type="ECO:0000313" key="3">
    <source>
        <dbReference type="Proteomes" id="UP000309215"/>
    </source>
</evidence>
<keyword evidence="3" id="KW-1185">Reference proteome</keyword>
<accession>A0A4U1IWI5</accession>
<feature type="domain" description="Knr4/Smi1-like" evidence="1">
    <location>
        <begin position="52"/>
        <end position="180"/>
    </location>
</feature>
<reference evidence="2 3" key="1">
    <citation type="submission" date="2019-04" db="EMBL/GenBank/DDBJ databases">
        <authorList>
            <person name="Li Y."/>
            <person name="Wang J."/>
        </authorList>
    </citation>
    <scope>NUCLEOTIDE SEQUENCE [LARGE SCALE GENOMIC DNA]</scope>
    <source>
        <strain evidence="2 3">DSM 14668</strain>
    </source>
</reference>